<dbReference type="EMBL" id="JASNUO010000013">
    <property type="protein sequence ID" value="MDK4248449.1"/>
    <property type="molecule type" value="Genomic_DNA"/>
</dbReference>
<comment type="similarity">
    <text evidence="1">Belongs to the cytochrome P450 family.</text>
</comment>
<keyword evidence="3" id="KW-1185">Reference proteome</keyword>
<gene>
    <name evidence="2" type="ORF">QPX34_10600</name>
</gene>
<dbReference type="PANTHER" id="PTHR24301:SF2">
    <property type="entry name" value="THROMBOXANE-A SYNTHASE"/>
    <property type="match status" value="1"/>
</dbReference>
<dbReference type="Gene3D" id="1.10.630.10">
    <property type="entry name" value="Cytochrome P450"/>
    <property type="match status" value="1"/>
</dbReference>
<evidence type="ECO:0000313" key="3">
    <source>
        <dbReference type="Proteomes" id="UP001239414"/>
    </source>
</evidence>
<dbReference type="Pfam" id="PF00067">
    <property type="entry name" value="p450"/>
    <property type="match status" value="1"/>
</dbReference>
<reference evidence="2 3" key="1">
    <citation type="submission" date="2023-05" db="EMBL/GenBank/DDBJ databases">
        <title>Metabolic capabilities are highly conserved among human nasal-associated Corynebacterium species in pangenomic analyses.</title>
        <authorList>
            <person name="Tran T.H."/>
            <person name="Roberts A.Q."/>
            <person name="Escapa I.F."/>
            <person name="Gao W."/>
            <person name="Conlan S."/>
            <person name="Kong H."/>
            <person name="Segre J.A."/>
            <person name="Kelly M.S."/>
            <person name="Lemon K.P."/>
        </authorList>
    </citation>
    <scope>NUCLEOTIDE SEQUENCE [LARGE SCALE GENOMIC DNA]</scope>
    <source>
        <strain evidence="2 3">KPL3802</strain>
    </source>
</reference>
<dbReference type="InterPro" id="IPR036396">
    <property type="entry name" value="Cyt_P450_sf"/>
</dbReference>
<dbReference type="SUPFAM" id="SSF48264">
    <property type="entry name" value="Cytochrome P450"/>
    <property type="match status" value="1"/>
</dbReference>
<evidence type="ECO:0000313" key="2">
    <source>
        <dbReference type="EMBL" id="MDK4248449.1"/>
    </source>
</evidence>
<comment type="caution">
    <text evidence="2">The sequence shown here is derived from an EMBL/GenBank/DDBJ whole genome shotgun (WGS) entry which is preliminary data.</text>
</comment>
<dbReference type="InterPro" id="IPR001128">
    <property type="entry name" value="Cyt_P450"/>
</dbReference>
<name>A0ABT7FS95_9CORY</name>
<evidence type="ECO:0000256" key="1">
    <source>
        <dbReference type="RuleBase" id="RU000461"/>
    </source>
</evidence>
<dbReference type="RefSeq" id="WP_284610524.1">
    <property type="nucleotide sequence ID" value="NZ_JASNUO010000013.1"/>
</dbReference>
<dbReference type="PROSITE" id="PS00086">
    <property type="entry name" value="CYTOCHROME_P450"/>
    <property type="match status" value="1"/>
</dbReference>
<keyword evidence="1" id="KW-0560">Oxidoreductase</keyword>
<dbReference type="InterPro" id="IPR017972">
    <property type="entry name" value="Cyt_P450_CS"/>
</dbReference>
<sequence length="363" mass="41607">MFIKSDFRTIFGNRLVANSIKRDARLSPVFISIANLGPANQLLIDADRILEHESGFFRIGPNPLPKRLVSSLSSEVRALTLKHVMEYRETVPHRVQNLIASNSYPSNNFGYLFAFDFFQEMICRNAPSEIQKAMRAYIQSSILTEDVLGRFDGQGTARRTFNIAIAEYIEKRKKNDQLQDLLDVAIKASDTPKEQAEIFHRLVLATIGFTGCALEWSLIGLARQKKFINGEAFVLEALRFYSPIWRLTRRVGIETELNGMLLRPGDRVFINLFQINKSLKMGKFPRRFNPHRMMEDDAKRNSPSFGKGKRSCPAQRPALLFLSITLSEIHKQYQLGFKRNIFSLPRFSTFISCPNGYFKLTPK</sequence>
<organism evidence="2 3">
    <name type="scientific">Corynebacterium accolens</name>
    <dbReference type="NCBI Taxonomy" id="38284"/>
    <lineage>
        <taxon>Bacteria</taxon>
        <taxon>Bacillati</taxon>
        <taxon>Actinomycetota</taxon>
        <taxon>Actinomycetes</taxon>
        <taxon>Mycobacteriales</taxon>
        <taxon>Corynebacteriaceae</taxon>
        <taxon>Corynebacterium</taxon>
    </lineage>
</organism>
<keyword evidence="1" id="KW-0503">Monooxygenase</keyword>
<proteinExistence type="inferred from homology"/>
<accession>A0ABT7FS95</accession>
<dbReference type="Proteomes" id="UP001239414">
    <property type="component" value="Unassembled WGS sequence"/>
</dbReference>
<keyword evidence="1" id="KW-0479">Metal-binding</keyword>
<keyword evidence="1" id="KW-0349">Heme</keyword>
<keyword evidence="1" id="KW-0408">Iron</keyword>
<protein>
    <submittedName>
        <fullName evidence="2">Cytochrome P450</fullName>
    </submittedName>
</protein>
<dbReference type="PANTHER" id="PTHR24301">
    <property type="entry name" value="THROMBOXANE-A SYNTHASE"/>
    <property type="match status" value="1"/>
</dbReference>